<evidence type="ECO:0000256" key="2">
    <source>
        <dbReference type="ARBA" id="ARBA00022529"/>
    </source>
</evidence>
<protein>
    <recommendedName>
        <fullName evidence="6">Lysozyme</fullName>
        <ecNumber evidence="6">3.2.1.17</ecNumber>
    </recommendedName>
</protein>
<dbReference type="InterPro" id="IPR034690">
    <property type="entry name" value="Endolysin_T4_type"/>
</dbReference>
<keyword evidence="4 6" id="KW-0378">Hydrolase</keyword>
<accession>A0A2U2C4M1</accession>
<evidence type="ECO:0000256" key="5">
    <source>
        <dbReference type="ARBA" id="ARBA00023295"/>
    </source>
</evidence>
<dbReference type="InterPro" id="IPR023347">
    <property type="entry name" value="Lysozyme_dom_sf"/>
</dbReference>
<dbReference type="GeneID" id="94367267"/>
<evidence type="ECO:0000313" key="8">
    <source>
        <dbReference type="EMBL" id="PWE26807.1"/>
    </source>
</evidence>
<dbReference type="GO" id="GO:0016998">
    <property type="term" value="P:cell wall macromolecule catabolic process"/>
    <property type="evidence" value="ECO:0007669"/>
    <property type="project" value="InterPro"/>
</dbReference>
<dbReference type="PANTHER" id="PTHR38107:SF3">
    <property type="entry name" value="LYSOZYME RRRD-RELATED"/>
    <property type="match status" value="1"/>
</dbReference>
<keyword evidence="7" id="KW-0472">Membrane</keyword>
<organism evidence="8 9">
    <name type="scientific">Pararhodobacter marinus</name>
    <dbReference type="NCBI Taxonomy" id="2184063"/>
    <lineage>
        <taxon>Bacteria</taxon>
        <taxon>Pseudomonadati</taxon>
        <taxon>Pseudomonadota</taxon>
        <taxon>Alphaproteobacteria</taxon>
        <taxon>Rhodobacterales</taxon>
        <taxon>Paracoccaceae</taxon>
        <taxon>Pararhodobacter</taxon>
    </lineage>
</organism>
<dbReference type="AlphaFoldDB" id="A0A2U2C4M1"/>
<dbReference type="GO" id="GO:0009253">
    <property type="term" value="P:peptidoglycan catabolic process"/>
    <property type="evidence" value="ECO:0007669"/>
    <property type="project" value="InterPro"/>
</dbReference>
<name>A0A2U2C4M1_9RHOB</name>
<evidence type="ECO:0000256" key="3">
    <source>
        <dbReference type="ARBA" id="ARBA00022638"/>
    </source>
</evidence>
<dbReference type="OrthoDB" id="5327667at2"/>
<dbReference type="EMBL" id="QEYD01000016">
    <property type="protein sequence ID" value="PWE26807.1"/>
    <property type="molecule type" value="Genomic_DNA"/>
</dbReference>
<dbReference type="Gene3D" id="1.10.530.40">
    <property type="match status" value="1"/>
</dbReference>
<dbReference type="Pfam" id="PF00959">
    <property type="entry name" value="Phage_lysozyme"/>
    <property type="match status" value="1"/>
</dbReference>
<dbReference type="InterPro" id="IPR002196">
    <property type="entry name" value="Glyco_hydro_24"/>
</dbReference>
<comment type="catalytic activity">
    <reaction evidence="1 6">
        <text>Hydrolysis of (1-&gt;4)-beta-linkages between N-acetylmuramic acid and N-acetyl-D-glucosamine residues in a peptidoglycan and between N-acetyl-D-glucosamine residues in chitodextrins.</text>
        <dbReference type="EC" id="3.2.1.17"/>
    </reaction>
</comment>
<keyword evidence="7" id="KW-0812">Transmembrane</keyword>
<keyword evidence="3 6" id="KW-0081">Bacteriolytic enzyme</keyword>
<proteinExistence type="inferred from homology"/>
<dbReference type="PANTHER" id="PTHR38107">
    <property type="match status" value="1"/>
</dbReference>
<evidence type="ECO:0000256" key="7">
    <source>
        <dbReference type="SAM" id="Phobius"/>
    </source>
</evidence>
<keyword evidence="7" id="KW-1133">Transmembrane helix</keyword>
<comment type="similarity">
    <text evidence="6">Belongs to the glycosyl hydrolase 24 family.</text>
</comment>
<dbReference type="GO" id="GO:0031640">
    <property type="term" value="P:killing of cells of another organism"/>
    <property type="evidence" value="ECO:0007669"/>
    <property type="project" value="UniProtKB-KW"/>
</dbReference>
<evidence type="ECO:0000256" key="4">
    <source>
        <dbReference type="ARBA" id="ARBA00022801"/>
    </source>
</evidence>
<dbReference type="SUPFAM" id="SSF53955">
    <property type="entry name" value="Lysozyme-like"/>
    <property type="match status" value="1"/>
</dbReference>
<gene>
    <name evidence="8" type="ORF">C4N9_20440</name>
</gene>
<dbReference type="HAMAP" id="MF_04110">
    <property type="entry name" value="ENDOLYSIN_T4"/>
    <property type="match status" value="1"/>
</dbReference>
<dbReference type="EC" id="3.2.1.17" evidence="6"/>
<dbReference type="CDD" id="cd16900">
    <property type="entry name" value="endolysin_R21-like"/>
    <property type="match status" value="1"/>
</dbReference>
<keyword evidence="5 6" id="KW-0326">Glycosidase</keyword>
<comment type="caution">
    <text evidence="8">The sequence shown here is derived from an EMBL/GenBank/DDBJ whole genome shotgun (WGS) entry which is preliminary data.</text>
</comment>
<reference evidence="8 9" key="1">
    <citation type="submission" date="2018-05" db="EMBL/GenBank/DDBJ databases">
        <title>Pararhodobacter marina sp. nov., isolated from deep-sea water of the Indian Ocean.</title>
        <authorList>
            <person name="Lai Q.Sr."/>
            <person name="Liu X."/>
            <person name="Shao Z."/>
        </authorList>
    </citation>
    <scope>NUCLEOTIDE SEQUENCE [LARGE SCALE GENOMIC DNA]</scope>
    <source>
        <strain evidence="8 9">CIC4N-9</strain>
    </source>
</reference>
<evidence type="ECO:0000256" key="1">
    <source>
        <dbReference type="ARBA" id="ARBA00000632"/>
    </source>
</evidence>
<dbReference type="Proteomes" id="UP000244940">
    <property type="component" value="Unassembled WGS sequence"/>
</dbReference>
<dbReference type="RefSeq" id="WP_109535192.1">
    <property type="nucleotide sequence ID" value="NZ_QEYD01000016.1"/>
</dbReference>
<dbReference type="InterPro" id="IPR023346">
    <property type="entry name" value="Lysozyme-like_dom_sf"/>
</dbReference>
<keyword evidence="9" id="KW-1185">Reference proteome</keyword>
<feature type="transmembrane region" description="Helical" evidence="7">
    <location>
        <begin position="20"/>
        <end position="40"/>
    </location>
</feature>
<sequence>MPGIVDFFRSIFSRRGARPAAAAGGIGAVLAAAAAFVGPWEGLETEAYLDRIASPPVWTVCYGETRGVEAGDSYTPDQCAAMLAEALADYRTALIGCIPGLPDQPLGVQTALTSWSYNVGPGAACRSTLARLANDGDWVGACNQLPRWNRAGGVEVRGLTNRRAAEQALCLGALD</sequence>
<evidence type="ECO:0000256" key="6">
    <source>
        <dbReference type="RuleBase" id="RU003788"/>
    </source>
</evidence>
<dbReference type="InterPro" id="IPR051018">
    <property type="entry name" value="Bacteriophage_GH24"/>
</dbReference>
<dbReference type="GO" id="GO:0003796">
    <property type="term" value="F:lysozyme activity"/>
    <property type="evidence" value="ECO:0007669"/>
    <property type="project" value="UniProtKB-EC"/>
</dbReference>
<evidence type="ECO:0000313" key="9">
    <source>
        <dbReference type="Proteomes" id="UP000244940"/>
    </source>
</evidence>
<keyword evidence="2 6" id="KW-0929">Antimicrobial</keyword>
<dbReference type="GO" id="GO:0042742">
    <property type="term" value="P:defense response to bacterium"/>
    <property type="evidence" value="ECO:0007669"/>
    <property type="project" value="UniProtKB-KW"/>
</dbReference>